<organism evidence="2">
    <name type="scientific">Pseudo-nitzschia australis</name>
    <dbReference type="NCBI Taxonomy" id="44445"/>
    <lineage>
        <taxon>Eukaryota</taxon>
        <taxon>Sar</taxon>
        <taxon>Stramenopiles</taxon>
        <taxon>Ochrophyta</taxon>
        <taxon>Bacillariophyta</taxon>
        <taxon>Bacillariophyceae</taxon>
        <taxon>Bacillariophycidae</taxon>
        <taxon>Bacillariales</taxon>
        <taxon>Bacillariaceae</taxon>
        <taxon>Pseudo-nitzschia</taxon>
    </lineage>
</organism>
<feature type="compositionally biased region" description="Polar residues" evidence="1">
    <location>
        <begin position="97"/>
        <end position="112"/>
    </location>
</feature>
<proteinExistence type="predicted"/>
<feature type="compositionally biased region" description="Low complexity" evidence="1">
    <location>
        <begin position="117"/>
        <end position="127"/>
    </location>
</feature>
<name>A0A7S4EI78_9STRA</name>
<dbReference type="EMBL" id="HBIX01008929">
    <property type="protein sequence ID" value="CAE0714132.1"/>
    <property type="molecule type" value="Transcribed_RNA"/>
</dbReference>
<reference evidence="2" key="1">
    <citation type="submission" date="2021-01" db="EMBL/GenBank/DDBJ databases">
        <authorList>
            <person name="Corre E."/>
            <person name="Pelletier E."/>
            <person name="Niang G."/>
            <person name="Scheremetjew M."/>
            <person name="Finn R."/>
            <person name="Kale V."/>
            <person name="Holt S."/>
            <person name="Cochrane G."/>
            <person name="Meng A."/>
            <person name="Brown T."/>
            <person name="Cohen L."/>
        </authorList>
    </citation>
    <scope>NUCLEOTIDE SEQUENCE</scope>
    <source>
        <strain evidence="2">10249 10 AB</strain>
    </source>
</reference>
<evidence type="ECO:0000256" key="1">
    <source>
        <dbReference type="SAM" id="MobiDB-lite"/>
    </source>
</evidence>
<protein>
    <submittedName>
        <fullName evidence="2">Uncharacterized protein</fullName>
    </submittedName>
</protein>
<gene>
    <name evidence="2" type="ORF">PAUS00366_LOCUS6884</name>
</gene>
<dbReference type="AlphaFoldDB" id="A0A7S4EI78"/>
<feature type="region of interest" description="Disordered" evidence="1">
    <location>
        <begin position="61"/>
        <end position="127"/>
    </location>
</feature>
<feature type="compositionally biased region" description="Polar residues" evidence="1">
    <location>
        <begin position="31"/>
        <end position="40"/>
    </location>
</feature>
<accession>A0A7S4EI78</accession>
<feature type="region of interest" description="Disordered" evidence="1">
    <location>
        <begin position="261"/>
        <end position="289"/>
    </location>
</feature>
<sequence length="289" mass="32030">MYSIDRGKSVANEESLSSYLRGCEHPRRSFRTNNSVSEQSGGDFVPKTQCSSLEEFIRSLRVKDSKIGGEEESTPPPVIESSSSELGDSSVDDCEESTWSSASTNYSESTVSEGGDSESTVSEATVSEEIVSEATDLFNSKPIEDCKNEMPKPKKTIIKSKAPSRYERPNDFLPLQSPRGANILEKKVMVSDTTNAKKRLGSRVQNRRNTLHMSLDLASTLKDSDLHMSLDLSHARMKYGDSVEVSDFGTRAFNRPDDWVGGSARMMGPKKRSWRPKGTIARSDSNKFF</sequence>
<feature type="region of interest" description="Disordered" evidence="1">
    <location>
        <begin position="1"/>
        <end position="48"/>
    </location>
</feature>
<evidence type="ECO:0000313" key="2">
    <source>
        <dbReference type="EMBL" id="CAE0714132.1"/>
    </source>
</evidence>